<gene>
    <name evidence="2" type="ORF">FQA47_011477</name>
</gene>
<comment type="caution">
    <text evidence="2">The sequence shown here is derived from an EMBL/GenBank/DDBJ whole genome shotgun (WGS) entry which is preliminary data.</text>
</comment>
<dbReference type="PROSITE" id="PS51257">
    <property type="entry name" value="PROKAR_LIPOPROTEIN"/>
    <property type="match status" value="1"/>
</dbReference>
<accession>A0A834FHC3</accession>
<keyword evidence="1" id="KW-0472">Membrane</keyword>
<evidence type="ECO:0000313" key="2">
    <source>
        <dbReference type="EMBL" id="KAF6734100.1"/>
    </source>
</evidence>
<keyword evidence="1" id="KW-0812">Transmembrane</keyword>
<keyword evidence="1" id="KW-1133">Transmembrane helix</keyword>
<protein>
    <submittedName>
        <fullName evidence="2">Neutral ceramidase</fullName>
    </submittedName>
</protein>
<feature type="non-terminal residue" evidence="2">
    <location>
        <position position="1"/>
    </location>
</feature>
<dbReference type="EMBL" id="WKFB01000143">
    <property type="protein sequence ID" value="KAF6734100.1"/>
    <property type="molecule type" value="Genomic_DNA"/>
</dbReference>
<evidence type="ECO:0000313" key="3">
    <source>
        <dbReference type="Proteomes" id="UP000646548"/>
    </source>
</evidence>
<reference evidence="2" key="1">
    <citation type="journal article" name="BMC Genomics">
        <title>Long-read sequencing and de novo genome assembly of marine medaka (Oryzias melastigma).</title>
        <authorList>
            <person name="Liang P."/>
            <person name="Saqib H.S.A."/>
            <person name="Ni X."/>
            <person name="Shen Y."/>
        </authorList>
    </citation>
    <scope>NUCLEOTIDE SEQUENCE</scope>
    <source>
        <strain evidence="2">Bigg-433</strain>
    </source>
</reference>
<organism evidence="2 3">
    <name type="scientific">Oryzias melastigma</name>
    <name type="common">Marine medaka</name>
    <dbReference type="NCBI Taxonomy" id="30732"/>
    <lineage>
        <taxon>Eukaryota</taxon>
        <taxon>Metazoa</taxon>
        <taxon>Chordata</taxon>
        <taxon>Craniata</taxon>
        <taxon>Vertebrata</taxon>
        <taxon>Euteleostomi</taxon>
        <taxon>Actinopterygii</taxon>
        <taxon>Neopterygii</taxon>
        <taxon>Teleostei</taxon>
        <taxon>Neoteleostei</taxon>
        <taxon>Acanthomorphata</taxon>
        <taxon>Ovalentaria</taxon>
        <taxon>Atherinomorphae</taxon>
        <taxon>Beloniformes</taxon>
        <taxon>Adrianichthyidae</taxon>
        <taxon>Oryziinae</taxon>
        <taxon>Oryzias</taxon>
    </lineage>
</organism>
<dbReference type="Proteomes" id="UP000646548">
    <property type="component" value="Unassembled WGS sequence"/>
</dbReference>
<name>A0A834FHC3_ORYME</name>
<sequence>MGDRKCCGISAAKLILSVLLFLVTGACVALIVVLVIRETDTDPEPQSQTYLIGVGRADCTGSAAEIPM</sequence>
<proteinExistence type="predicted"/>
<evidence type="ECO:0000256" key="1">
    <source>
        <dbReference type="SAM" id="Phobius"/>
    </source>
</evidence>
<dbReference type="AlphaFoldDB" id="A0A834FHC3"/>
<feature type="transmembrane region" description="Helical" evidence="1">
    <location>
        <begin position="12"/>
        <end position="36"/>
    </location>
</feature>